<comment type="caution">
    <text evidence="2">The sequence shown here is derived from an EMBL/GenBank/DDBJ whole genome shotgun (WGS) entry which is preliminary data.</text>
</comment>
<dbReference type="EMBL" id="SFCI01000127">
    <property type="protein sequence ID" value="TFY82259.1"/>
    <property type="molecule type" value="Genomic_DNA"/>
</dbReference>
<dbReference type="OrthoDB" id="10267127at2759"/>
<dbReference type="STRING" id="135208.A0A4Z0A8J9"/>
<dbReference type="AlphaFoldDB" id="A0A4Z0A8J9"/>
<accession>A0A4Z0A8J9</accession>
<keyword evidence="3" id="KW-1185">Reference proteome</keyword>
<dbReference type="PANTHER" id="PTHR42850:SF4">
    <property type="entry name" value="ZINC-DEPENDENT ENDOPOLYPHOSPHATASE"/>
    <property type="match status" value="1"/>
</dbReference>
<evidence type="ECO:0000313" key="2">
    <source>
        <dbReference type="EMBL" id="TFY82259.1"/>
    </source>
</evidence>
<evidence type="ECO:0000313" key="3">
    <source>
        <dbReference type="Proteomes" id="UP000298061"/>
    </source>
</evidence>
<feature type="compositionally biased region" description="Basic and acidic residues" evidence="1">
    <location>
        <begin position="165"/>
        <end position="183"/>
    </location>
</feature>
<feature type="region of interest" description="Disordered" evidence="1">
    <location>
        <begin position="161"/>
        <end position="183"/>
    </location>
</feature>
<dbReference type="GO" id="GO:0016791">
    <property type="term" value="F:phosphatase activity"/>
    <property type="evidence" value="ECO:0007669"/>
    <property type="project" value="TreeGrafter"/>
</dbReference>
<dbReference type="GO" id="GO:0000298">
    <property type="term" value="F:endopolyphosphatase activity"/>
    <property type="evidence" value="ECO:0007669"/>
    <property type="project" value="TreeGrafter"/>
</dbReference>
<reference evidence="2 3" key="1">
    <citation type="submission" date="2019-02" db="EMBL/GenBank/DDBJ databases">
        <title>Genome sequencing of the rare red list fungi Hericium alpestre (H. flagellum).</title>
        <authorList>
            <person name="Buettner E."/>
            <person name="Kellner H."/>
        </authorList>
    </citation>
    <scope>NUCLEOTIDE SEQUENCE [LARGE SCALE GENOMIC DNA]</scope>
    <source>
        <strain evidence="2 3">DSM 108284</strain>
    </source>
</reference>
<dbReference type="InterPro" id="IPR029052">
    <property type="entry name" value="Metallo-depent_PP-like"/>
</dbReference>
<proteinExistence type="predicted"/>
<protein>
    <submittedName>
        <fullName evidence="2">Uncharacterized protein</fullName>
    </submittedName>
</protein>
<sequence length="183" mass="20718">MRPSLPDQRRAQELAILNEIPQNGVPWNLLNMRNIAMDNTVTRKTKKGTFWADLWNGIMPLCKGYNTSGRDKEKRLPCHASSVIYGHTASRGLDLQRWTLGLDSGCVYGRSMSALVLDADSSATDARRVDVELRAPDDEDDEDDVKHTTVKFGDNGQARIVSVDCHQHEDSKHRLEDEKDDRR</sequence>
<dbReference type="InterPro" id="IPR050126">
    <property type="entry name" value="Ap4A_hydrolase"/>
</dbReference>
<dbReference type="PANTHER" id="PTHR42850">
    <property type="entry name" value="METALLOPHOSPHOESTERASE"/>
    <property type="match status" value="1"/>
</dbReference>
<dbReference type="GO" id="GO:0005737">
    <property type="term" value="C:cytoplasm"/>
    <property type="evidence" value="ECO:0007669"/>
    <property type="project" value="TreeGrafter"/>
</dbReference>
<dbReference type="Gene3D" id="3.60.21.10">
    <property type="match status" value="1"/>
</dbReference>
<name>A0A4Z0A8J9_9AGAM</name>
<dbReference type="Proteomes" id="UP000298061">
    <property type="component" value="Unassembled WGS sequence"/>
</dbReference>
<dbReference type="GO" id="GO:0006798">
    <property type="term" value="P:polyphosphate catabolic process"/>
    <property type="evidence" value="ECO:0007669"/>
    <property type="project" value="TreeGrafter"/>
</dbReference>
<organism evidence="2 3">
    <name type="scientific">Hericium alpestre</name>
    <dbReference type="NCBI Taxonomy" id="135208"/>
    <lineage>
        <taxon>Eukaryota</taxon>
        <taxon>Fungi</taxon>
        <taxon>Dikarya</taxon>
        <taxon>Basidiomycota</taxon>
        <taxon>Agaricomycotina</taxon>
        <taxon>Agaricomycetes</taxon>
        <taxon>Russulales</taxon>
        <taxon>Hericiaceae</taxon>
        <taxon>Hericium</taxon>
    </lineage>
</organism>
<gene>
    <name evidence="2" type="ORF">EWM64_g1762</name>
</gene>
<evidence type="ECO:0000256" key="1">
    <source>
        <dbReference type="SAM" id="MobiDB-lite"/>
    </source>
</evidence>